<proteinExistence type="predicted"/>
<organism evidence="1 2">
    <name type="scientific">Leptospira stimsonii</name>
    <dbReference type="NCBI Taxonomy" id="2202203"/>
    <lineage>
        <taxon>Bacteria</taxon>
        <taxon>Pseudomonadati</taxon>
        <taxon>Spirochaetota</taxon>
        <taxon>Spirochaetia</taxon>
        <taxon>Leptospirales</taxon>
        <taxon>Leptospiraceae</taxon>
        <taxon>Leptospira</taxon>
    </lineage>
</organism>
<dbReference type="AlphaFoldDB" id="A0A8B3CQ27"/>
<dbReference type="RefSeq" id="WP_118983016.1">
    <property type="nucleotide sequence ID" value="NZ_QHCS01000005.1"/>
</dbReference>
<name>A0A8B3CQ27_9LEPT</name>
<evidence type="ECO:0000313" key="1">
    <source>
        <dbReference type="EMBL" id="RHX84438.1"/>
    </source>
</evidence>
<reference evidence="2" key="1">
    <citation type="submission" date="2018-05" db="EMBL/GenBank/DDBJ databases">
        <title>Leptospira yasudae sp. nov. and Leptospira stimsonii sp. nov., two pathogenic species of the genus Leptospira isolated from environmental sources.</title>
        <authorList>
            <person name="Casanovas-Massana A."/>
            <person name="Hamond C."/>
            <person name="Santos L.A."/>
            <person name="Hacker K.P."/>
            <person name="Balassiano I."/>
            <person name="Medeiros M.A."/>
            <person name="Reis M.G."/>
            <person name="Ko A.I."/>
            <person name="Wunder E.A."/>
        </authorList>
    </citation>
    <scope>NUCLEOTIDE SEQUENCE [LARGE SCALE GENOMIC DNA]</scope>
    <source>
        <strain evidence="2">AMB6-RJ</strain>
    </source>
</reference>
<protein>
    <submittedName>
        <fullName evidence="1">Uncharacterized protein</fullName>
    </submittedName>
</protein>
<comment type="caution">
    <text evidence="1">The sequence shown here is derived from an EMBL/GenBank/DDBJ whole genome shotgun (WGS) entry which is preliminary data.</text>
</comment>
<sequence length="226" mass="26052">MGNEKIHSEESISRVRILSAKSATFVKEPDSYSYVLRGVRKEDLNGHPHIPGSSFFAFLTFLNPIRWFDRKITEDAYDILLNDVSVSTENGAIKRLDFVLLRHVTIRRKPEWSWNEGYDGFPNVKKFIVDQTANESQNFRDPMRTTLWYSNTPVLLSKLSKDKNDSGQWVYIGHIHIDRETNSDTGETLSVPQLSYGRFGVFFGVNYLEEILSRSDPICSLNSHEK</sequence>
<gene>
    <name evidence="1" type="ORF">DLM78_17045</name>
</gene>
<dbReference type="Proteomes" id="UP000266669">
    <property type="component" value="Unassembled WGS sequence"/>
</dbReference>
<evidence type="ECO:0000313" key="2">
    <source>
        <dbReference type="Proteomes" id="UP000266669"/>
    </source>
</evidence>
<accession>A0A8B3CQ27</accession>
<dbReference type="EMBL" id="QHCS01000005">
    <property type="protein sequence ID" value="RHX84438.1"/>
    <property type="molecule type" value="Genomic_DNA"/>
</dbReference>